<evidence type="ECO:0000256" key="1">
    <source>
        <dbReference type="SAM" id="Phobius"/>
    </source>
</evidence>
<evidence type="ECO:0000313" key="2">
    <source>
        <dbReference type="EMBL" id="GAG55418.1"/>
    </source>
</evidence>
<keyword evidence="1" id="KW-0812">Transmembrane</keyword>
<feature type="non-terminal residue" evidence="2">
    <location>
        <position position="33"/>
    </location>
</feature>
<name>X0Z4R1_9ZZZZ</name>
<protein>
    <submittedName>
        <fullName evidence="2">Uncharacterized protein</fullName>
    </submittedName>
</protein>
<feature type="transmembrane region" description="Helical" evidence="1">
    <location>
        <begin position="16"/>
        <end position="32"/>
    </location>
</feature>
<keyword evidence="1" id="KW-0472">Membrane</keyword>
<accession>X0Z4R1</accession>
<gene>
    <name evidence="2" type="ORF">S01H4_16548</name>
</gene>
<organism evidence="2">
    <name type="scientific">marine sediment metagenome</name>
    <dbReference type="NCBI Taxonomy" id="412755"/>
    <lineage>
        <taxon>unclassified sequences</taxon>
        <taxon>metagenomes</taxon>
        <taxon>ecological metagenomes</taxon>
    </lineage>
</organism>
<proteinExistence type="predicted"/>
<dbReference type="EMBL" id="BART01007259">
    <property type="protein sequence ID" value="GAG55418.1"/>
    <property type="molecule type" value="Genomic_DNA"/>
</dbReference>
<sequence>MAEIGPDVLGDEPGELLLLMGFAVVFFVILYLY</sequence>
<dbReference type="AlphaFoldDB" id="X0Z4R1"/>
<comment type="caution">
    <text evidence="2">The sequence shown here is derived from an EMBL/GenBank/DDBJ whole genome shotgun (WGS) entry which is preliminary data.</text>
</comment>
<reference evidence="2" key="1">
    <citation type="journal article" date="2014" name="Front. Microbiol.">
        <title>High frequency of phylogenetically diverse reductive dehalogenase-homologous genes in deep subseafloor sedimentary metagenomes.</title>
        <authorList>
            <person name="Kawai M."/>
            <person name="Futagami T."/>
            <person name="Toyoda A."/>
            <person name="Takaki Y."/>
            <person name="Nishi S."/>
            <person name="Hori S."/>
            <person name="Arai W."/>
            <person name="Tsubouchi T."/>
            <person name="Morono Y."/>
            <person name="Uchiyama I."/>
            <person name="Ito T."/>
            <person name="Fujiyama A."/>
            <person name="Inagaki F."/>
            <person name="Takami H."/>
        </authorList>
    </citation>
    <scope>NUCLEOTIDE SEQUENCE</scope>
    <source>
        <strain evidence="2">Expedition CK06-06</strain>
    </source>
</reference>
<keyword evidence="1" id="KW-1133">Transmembrane helix</keyword>